<keyword evidence="1" id="KW-0238">DNA-binding</keyword>
<feature type="domain" description="HTH cro/C1-type" evidence="2">
    <location>
        <begin position="19"/>
        <end position="73"/>
    </location>
</feature>
<name>A0ABS6TKD0_STRHA</name>
<dbReference type="InterPro" id="IPR010982">
    <property type="entry name" value="Lambda_DNA-bd_dom_sf"/>
</dbReference>
<accession>A0ABS6TKD0</accession>
<keyword evidence="4" id="KW-1185">Reference proteome</keyword>
<protein>
    <submittedName>
        <fullName evidence="3">Helix-turn-helix domain-containing protein</fullName>
    </submittedName>
</protein>
<dbReference type="PROSITE" id="PS50943">
    <property type="entry name" value="HTH_CROC1"/>
    <property type="match status" value="1"/>
</dbReference>
<dbReference type="SUPFAM" id="SSF47413">
    <property type="entry name" value="lambda repressor-like DNA-binding domains"/>
    <property type="match status" value="1"/>
</dbReference>
<comment type="caution">
    <text evidence="3">The sequence shown here is derived from an EMBL/GenBank/DDBJ whole genome shotgun (WGS) entry which is preliminary data.</text>
</comment>
<gene>
    <name evidence="3" type="ORF">STHAL_03840</name>
</gene>
<dbReference type="InterPro" id="IPR050807">
    <property type="entry name" value="TransReg_Diox_bact_type"/>
</dbReference>
<evidence type="ECO:0000259" key="2">
    <source>
        <dbReference type="PROSITE" id="PS50943"/>
    </source>
</evidence>
<dbReference type="Proteomes" id="UP000735541">
    <property type="component" value="Unassembled WGS sequence"/>
</dbReference>
<dbReference type="SMART" id="SM00530">
    <property type="entry name" value="HTH_XRE"/>
    <property type="match status" value="1"/>
</dbReference>
<proteinExistence type="predicted"/>
<evidence type="ECO:0000256" key="1">
    <source>
        <dbReference type="ARBA" id="ARBA00023125"/>
    </source>
</evidence>
<dbReference type="RefSeq" id="WP_228867304.1">
    <property type="nucleotide sequence ID" value="NZ_JAHUVW010000001.1"/>
</dbReference>
<reference evidence="3 4" key="1">
    <citation type="submission" date="2021-07" db="EMBL/GenBank/DDBJ databases">
        <title>Sequencing Streptomyces halstedii LGO-A4 genome an citrus endophytic actinomycete.</title>
        <authorList>
            <person name="Samborskyy M."/>
            <person name="Scott N."/>
            <person name="Deglau R."/>
            <person name="Dickens S."/>
            <person name="Oliveira L.G."/>
        </authorList>
    </citation>
    <scope>NUCLEOTIDE SEQUENCE [LARGE SCALE GENOMIC DNA]</scope>
    <source>
        <strain evidence="3 4">LGO-A4</strain>
    </source>
</reference>
<dbReference type="Pfam" id="PF01381">
    <property type="entry name" value="HTH_3"/>
    <property type="match status" value="1"/>
</dbReference>
<sequence length="91" mass="9886">MSTSSDPPDPRLLLLGLHIRRLREERGLSLEELAELSGLSFRGLVYVEHGRRNAGVLTLLQIAEGLQVAPSRLVTPFDGPAGADTSDAPRR</sequence>
<dbReference type="PANTHER" id="PTHR46797">
    <property type="entry name" value="HTH-TYPE TRANSCRIPTIONAL REGULATOR"/>
    <property type="match status" value="1"/>
</dbReference>
<dbReference type="CDD" id="cd00093">
    <property type="entry name" value="HTH_XRE"/>
    <property type="match status" value="1"/>
</dbReference>
<organism evidence="3 4">
    <name type="scientific">Streptomyces halstedii</name>
    <dbReference type="NCBI Taxonomy" id="1944"/>
    <lineage>
        <taxon>Bacteria</taxon>
        <taxon>Bacillati</taxon>
        <taxon>Actinomycetota</taxon>
        <taxon>Actinomycetes</taxon>
        <taxon>Kitasatosporales</taxon>
        <taxon>Streptomycetaceae</taxon>
        <taxon>Streptomyces</taxon>
    </lineage>
</organism>
<dbReference type="PANTHER" id="PTHR46797:SF1">
    <property type="entry name" value="METHYLPHOSPHONATE SYNTHASE"/>
    <property type="match status" value="1"/>
</dbReference>
<dbReference type="Gene3D" id="1.10.260.40">
    <property type="entry name" value="lambda repressor-like DNA-binding domains"/>
    <property type="match status" value="1"/>
</dbReference>
<evidence type="ECO:0000313" key="4">
    <source>
        <dbReference type="Proteomes" id="UP000735541"/>
    </source>
</evidence>
<evidence type="ECO:0000313" key="3">
    <source>
        <dbReference type="EMBL" id="MBV7668634.1"/>
    </source>
</evidence>
<dbReference type="EMBL" id="JAHUVW010000001">
    <property type="protein sequence ID" value="MBV7668634.1"/>
    <property type="molecule type" value="Genomic_DNA"/>
</dbReference>
<dbReference type="InterPro" id="IPR001387">
    <property type="entry name" value="Cro/C1-type_HTH"/>
</dbReference>